<name>A0A2U0SF65_9SPHN</name>
<dbReference type="PROSITE" id="PS50995">
    <property type="entry name" value="HTH_MARR_2"/>
    <property type="match status" value="1"/>
</dbReference>
<dbReference type="Pfam" id="PF12802">
    <property type="entry name" value="MarR_2"/>
    <property type="match status" value="1"/>
</dbReference>
<dbReference type="InterPro" id="IPR036388">
    <property type="entry name" value="WH-like_DNA-bd_sf"/>
</dbReference>
<dbReference type="InterPro" id="IPR036390">
    <property type="entry name" value="WH_DNA-bd_sf"/>
</dbReference>
<evidence type="ECO:0000313" key="3">
    <source>
        <dbReference type="Proteomes" id="UP000245890"/>
    </source>
</evidence>
<evidence type="ECO:0000313" key="2">
    <source>
        <dbReference type="EMBL" id="PVX29999.1"/>
    </source>
</evidence>
<organism evidence="2 3">
    <name type="scientific">Sphingomonas pokkalii</name>
    <dbReference type="NCBI Taxonomy" id="2175090"/>
    <lineage>
        <taxon>Bacteria</taxon>
        <taxon>Pseudomonadati</taxon>
        <taxon>Pseudomonadota</taxon>
        <taxon>Alphaproteobacteria</taxon>
        <taxon>Sphingomonadales</taxon>
        <taxon>Sphingomonadaceae</taxon>
        <taxon>Sphingomonas</taxon>
    </lineage>
</organism>
<proteinExistence type="predicted"/>
<dbReference type="PANTHER" id="PTHR33164">
    <property type="entry name" value="TRANSCRIPTIONAL REGULATOR, MARR FAMILY"/>
    <property type="match status" value="1"/>
</dbReference>
<feature type="domain" description="HTH marR-type" evidence="1">
    <location>
        <begin position="25"/>
        <end position="157"/>
    </location>
</feature>
<dbReference type="InterPro" id="IPR000835">
    <property type="entry name" value="HTH_MarR-typ"/>
</dbReference>
<evidence type="ECO:0000259" key="1">
    <source>
        <dbReference type="PROSITE" id="PS50995"/>
    </source>
</evidence>
<dbReference type="AlphaFoldDB" id="A0A2U0SF65"/>
<gene>
    <name evidence="2" type="ORF">DD559_12190</name>
</gene>
<dbReference type="SMART" id="SM00347">
    <property type="entry name" value="HTH_MARR"/>
    <property type="match status" value="1"/>
</dbReference>
<dbReference type="EMBL" id="QENQ01000001">
    <property type="protein sequence ID" value="PVX29999.1"/>
    <property type="molecule type" value="Genomic_DNA"/>
</dbReference>
<reference evidence="2 3" key="1">
    <citation type="submission" date="2018-05" db="EMBL/GenBank/DDBJ databases">
        <title>Description of Sphingomonas pokkalii sp nov, isolated from the rhizosphere of saline tolerant pokkali rice and its draft genome analysis.</title>
        <authorList>
            <person name="Menon R."/>
            <person name="Kumari S."/>
            <person name="Rameshkumar N."/>
        </authorList>
    </citation>
    <scope>NUCLEOTIDE SEQUENCE [LARGE SCALE GENOMIC DNA]</scope>
    <source>
        <strain evidence="2 3">L3B27</strain>
    </source>
</reference>
<dbReference type="OrthoDB" id="7859599at2"/>
<dbReference type="RefSeq" id="WP_116469416.1">
    <property type="nucleotide sequence ID" value="NZ_QENQ01000001.1"/>
</dbReference>
<comment type="caution">
    <text evidence="2">The sequence shown here is derived from an EMBL/GenBank/DDBJ whole genome shotgun (WGS) entry which is preliminary data.</text>
</comment>
<dbReference type="Gene3D" id="1.10.10.10">
    <property type="entry name" value="Winged helix-like DNA-binding domain superfamily/Winged helix DNA-binding domain"/>
    <property type="match status" value="1"/>
</dbReference>
<protein>
    <submittedName>
        <fullName evidence="2">MarR family transcriptional regulator</fullName>
    </submittedName>
</protein>
<dbReference type="InterPro" id="IPR039422">
    <property type="entry name" value="MarR/SlyA-like"/>
</dbReference>
<dbReference type="SUPFAM" id="SSF46785">
    <property type="entry name" value="Winged helix' DNA-binding domain"/>
    <property type="match status" value="1"/>
</dbReference>
<dbReference type="Proteomes" id="UP000245890">
    <property type="component" value="Unassembled WGS sequence"/>
</dbReference>
<dbReference type="GO" id="GO:0003700">
    <property type="term" value="F:DNA-binding transcription factor activity"/>
    <property type="evidence" value="ECO:0007669"/>
    <property type="project" value="InterPro"/>
</dbReference>
<dbReference type="PANTHER" id="PTHR33164:SF95">
    <property type="entry name" value="TRANSCRIPTIONAL REGULATOR"/>
    <property type="match status" value="1"/>
</dbReference>
<dbReference type="PRINTS" id="PR00598">
    <property type="entry name" value="HTHMARR"/>
</dbReference>
<dbReference type="GO" id="GO:0006950">
    <property type="term" value="P:response to stress"/>
    <property type="evidence" value="ECO:0007669"/>
    <property type="project" value="TreeGrafter"/>
</dbReference>
<keyword evidence="3" id="KW-1185">Reference proteome</keyword>
<accession>A0A2U0SF65</accession>
<sequence length="157" mass="17466">MTRSTPETPSPAAEDAAIDGLGALDGIIGFHLRLAYGRLYRDFNESAGDLDLTQKQLSALWLIGDHPEIAQADIGRLLQMDRATVMAIVNRLQARGFVVRSASATDRRRQTLHLTETGRAMLEVARQRALEYENRLRALFSPGEATLLVEMLRRIHG</sequence>